<keyword evidence="1" id="KW-1133">Transmembrane helix</keyword>
<sequence>MLERIIILLLVYGSILLYDRSHLKSVSNKKEKAVYVILILASLYLAVDYALMADFPGHYEVVDLLFTDTARVIDKWLTVPKK</sequence>
<keyword evidence="1" id="KW-0472">Membrane</keyword>
<keyword evidence="3" id="KW-1185">Reference proteome</keyword>
<evidence type="ECO:0000313" key="2">
    <source>
        <dbReference type="EMBL" id="RCW42277.1"/>
    </source>
</evidence>
<protein>
    <submittedName>
        <fullName evidence="2">Uncharacterized protein</fullName>
    </submittedName>
</protein>
<feature type="transmembrane region" description="Helical" evidence="1">
    <location>
        <begin position="33"/>
        <end position="52"/>
    </location>
</feature>
<dbReference type="Proteomes" id="UP000252415">
    <property type="component" value="Unassembled WGS sequence"/>
</dbReference>
<gene>
    <name evidence="2" type="ORF">DFP97_118106</name>
</gene>
<accession>A0A368VNW2</accession>
<comment type="caution">
    <text evidence="2">The sequence shown here is derived from an EMBL/GenBank/DDBJ whole genome shotgun (WGS) entry which is preliminary data.</text>
</comment>
<name>A0A368VNW2_9BACL</name>
<dbReference type="OrthoDB" id="2644197at2"/>
<organism evidence="2 3">
    <name type="scientific">Paenibacillus prosopidis</name>
    <dbReference type="NCBI Taxonomy" id="630520"/>
    <lineage>
        <taxon>Bacteria</taxon>
        <taxon>Bacillati</taxon>
        <taxon>Bacillota</taxon>
        <taxon>Bacilli</taxon>
        <taxon>Bacillales</taxon>
        <taxon>Paenibacillaceae</taxon>
        <taxon>Paenibacillus</taxon>
    </lineage>
</organism>
<dbReference type="AlphaFoldDB" id="A0A368VNW2"/>
<keyword evidence="1" id="KW-0812">Transmembrane</keyword>
<dbReference type="RefSeq" id="WP_114383258.1">
    <property type="nucleotide sequence ID" value="NZ_QPJD01000018.1"/>
</dbReference>
<reference evidence="2 3" key="1">
    <citation type="submission" date="2018-07" db="EMBL/GenBank/DDBJ databases">
        <title>Genomic Encyclopedia of Type Strains, Phase III (KMG-III): the genomes of soil and plant-associated and newly described type strains.</title>
        <authorList>
            <person name="Whitman W."/>
        </authorList>
    </citation>
    <scope>NUCLEOTIDE SEQUENCE [LARGE SCALE GENOMIC DNA]</scope>
    <source>
        <strain evidence="2 3">CECT 7506</strain>
    </source>
</reference>
<proteinExistence type="predicted"/>
<evidence type="ECO:0000313" key="3">
    <source>
        <dbReference type="Proteomes" id="UP000252415"/>
    </source>
</evidence>
<dbReference type="EMBL" id="QPJD01000018">
    <property type="protein sequence ID" value="RCW42277.1"/>
    <property type="molecule type" value="Genomic_DNA"/>
</dbReference>
<evidence type="ECO:0000256" key="1">
    <source>
        <dbReference type="SAM" id="Phobius"/>
    </source>
</evidence>